<dbReference type="RefSeq" id="WP_073372015.1">
    <property type="nucleotide sequence ID" value="NZ_FQWB01000013.1"/>
</dbReference>
<dbReference type="AlphaFoldDB" id="A0A1M5PV49"/>
<evidence type="ECO:0000259" key="6">
    <source>
        <dbReference type="Pfam" id="PF07669"/>
    </source>
</evidence>
<dbReference type="GO" id="GO:0009007">
    <property type="term" value="F:site-specific DNA-methyltransferase (adenine-specific) activity"/>
    <property type="evidence" value="ECO:0007669"/>
    <property type="project" value="UniProtKB-EC"/>
</dbReference>
<gene>
    <name evidence="7" type="ORF">SAMN05443549_11322</name>
</gene>
<dbReference type="Proteomes" id="UP000184516">
    <property type="component" value="Unassembled WGS sequence"/>
</dbReference>
<evidence type="ECO:0000256" key="5">
    <source>
        <dbReference type="ARBA" id="ARBA00047942"/>
    </source>
</evidence>
<dbReference type="InterPro" id="IPR050953">
    <property type="entry name" value="N4_N6_ade-DNA_methylase"/>
</dbReference>
<dbReference type="STRING" id="468056.SAMN05443549_11322"/>
<reference evidence="8" key="1">
    <citation type="submission" date="2016-11" db="EMBL/GenBank/DDBJ databases">
        <authorList>
            <person name="Varghese N."/>
            <person name="Submissions S."/>
        </authorList>
    </citation>
    <scope>NUCLEOTIDE SEQUENCE [LARGE SCALE GENOMIC DNA]</scope>
    <source>
        <strain evidence="8">DSM 19978</strain>
    </source>
</reference>
<accession>A0A1M5PV49</accession>
<feature type="domain" description="Type II methyltransferase M.TaqI-like" evidence="6">
    <location>
        <begin position="156"/>
        <end position="307"/>
    </location>
</feature>
<dbReference type="OrthoDB" id="32195at2"/>
<dbReference type="GO" id="GO:0032259">
    <property type="term" value="P:methylation"/>
    <property type="evidence" value="ECO:0007669"/>
    <property type="project" value="UniProtKB-KW"/>
</dbReference>
<dbReference type="EMBL" id="FQWB01000013">
    <property type="protein sequence ID" value="SHH05153.1"/>
    <property type="molecule type" value="Genomic_DNA"/>
</dbReference>
<dbReference type="GO" id="GO:0003676">
    <property type="term" value="F:nucleic acid binding"/>
    <property type="evidence" value="ECO:0007669"/>
    <property type="project" value="InterPro"/>
</dbReference>
<evidence type="ECO:0000256" key="3">
    <source>
        <dbReference type="ARBA" id="ARBA00022679"/>
    </source>
</evidence>
<keyword evidence="3" id="KW-0808">Transferase</keyword>
<dbReference type="Pfam" id="PF07669">
    <property type="entry name" value="Eco57I"/>
    <property type="match status" value="1"/>
</dbReference>
<keyword evidence="2 7" id="KW-0489">Methyltransferase</keyword>
<dbReference type="PANTHER" id="PTHR33841">
    <property type="entry name" value="DNA METHYLTRANSFERASE YEEA-RELATED"/>
    <property type="match status" value="1"/>
</dbReference>
<dbReference type="SUPFAM" id="SSF53335">
    <property type="entry name" value="S-adenosyl-L-methionine-dependent methyltransferases"/>
    <property type="match status" value="1"/>
</dbReference>
<evidence type="ECO:0000313" key="8">
    <source>
        <dbReference type="Proteomes" id="UP000184516"/>
    </source>
</evidence>
<dbReference type="InterPro" id="IPR002052">
    <property type="entry name" value="DNA_methylase_N6_adenine_CS"/>
</dbReference>
<organism evidence="7 8">
    <name type="scientific">Flavobacterium fluvii</name>
    <dbReference type="NCBI Taxonomy" id="468056"/>
    <lineage>
        <taxon>Bacteria</taxon>
        <taxon>Pseudomonadati</taxon>
        <taxon>Bacteroidota</taxon>
        <taxon>Flavobacteriia</taxon>
        <taxon>Flavobacteriales</taxon>
        <taxon>Flavobacteriaceae</taxon>
        <taxon>Flavobacterium</taxon>
    </lineage>
</organism>
<sequence length="641" mass="74907">MNQNILKYLKEYSYQTLDVNRLLVSSFLEVNSLVNIENEFINQYTITIYDENEINKLKEFVSLLNNVEFDIEELLELFEFVISPADKEVNGAVFTPGYIRDFIVKQSIDKYLNLGGDLFTAKFGDIACGCGGFFKTIVDTIKLQTNKSYFDIFRDNIFGVDIQNYSIERTKILLILYAIKNGEDRVNFEFNLYQGNSLNFDWNLIPQIQQNRGFDIIVGNPPYVGASKIDDETKLLLKNWSVSASGKSDLYIPFFEIGLENLNATGILGYITVNTFYKSLNGRSVRKYFSKNKFDFTIIDFGGEQLFKKRSTYTCICIISKQETNIINYVKSKSSNINSIKKSDYIKFIYDDLNDFDGWYLINKRITKVISLIEKTGKSLGSKFEIRNGFATLKNNIYVFTPSRETEDFYYLIKDKKEFRIEKGICRNAIKPNTLKLESEIENHTEKLIFPYKIVSEEINLFDTNKKTLKIIYEEELKLEFPSTYEYLLSQKEILSYRDKGNREYEKWYAFGRNQALLISGYKLLLPYITNTPCFVYTNDQDLLFYNGYAIFSDSIEELHILQKILMSKIFWFYIENTSKPYAGNYFSVAKNYIKNFGICNLNDSEKLELLNLEDIDKINDFLFEKYEINPELISELNLIV</sequence>
<dbReference type="PANTHER" id="PTHR33841:SF1">
    <property type="entry name" value="DNA METHYLTRANSFERASE A"/>
    <property type="match status" value="1"/>
</dbReference>
<dbReference type="Gene3D" id="3.40.50.150">
    <property type="entry name" value="Vaccinia Virus protein VP39"/>
    <property type="match status" value="1"/>
</dbReference>
<evidence type="ECO:0000256" key="4">
    <source>
        <dbReference type="ARBA" id="ARBA00022691"/>
    </source>
</evidence>
<name>A0A1M5PV49_9FLAO</name>
<protein>
    <recommendedName>
        <fullName evidence="1">site-specific DNA-methyltransferase (adenine-specific)</fullName>
        <ecNumber evidence="1">2.1.1.72</ecNumber>
    </recommendedName>
</protein>
<keyword evidence="8" id="KW-1185">Reference proteome</keyword>
<dbReference type="GO" id="GO:0006304">
    <property type="term" value="P:DNA modification"/>
    <property type="evidence" value="ECO:0007669"/>
    <property type="project" value="InterPro"/>
</dbReference>
<dbReference type="PRINTS" id="PR00507">
    <property type="entry name" value="N12N6MTFRASE"/>
</dbReference>
<dbReference type="PROSITE" id="PS00092">
    <property type="entry name" value="N6_MTASE"/>
    <property type="match status" value="1"/>
</dbReference>
<keyword evidence="4" id="KW-0949">S-adenosyl-L-methionine</keyword>
<evidence type="ECO:0000256" key="1">
    <source>
        <dbReference type="ARBA" id="ARBA00011900"/>
    </source>
</evidence>
<dbReference type="EC" id="2.1.1.72" evidence="1"/>
<dbReference type="InterPro" id="IPR029063">
    <property type="entry name" value="SAM-dependent_MTases_sf"/>
</dbReference>
<evidence type="ECO:0000256" key="2">
    <source>
        <dbReference type="ARBA" id="ARBA00022603"/>
    </source>
</evidence>
<dbReference type="InterPro" id="IPR011639">
    <property type="entry name" value="MethylTrfase_TaqI-like_dom"/>
</dbReference>
<comment type="catalytic activity">
    <reaction evidence="5">
        <text>a 2'-deoxyadenosine in DNA + S-adenosyl-L-methionine = an N(6)-methyl-2'-deoxyadenosine in DNA + S-adenosyl-L-homocysteine + H(+)</text>
        <dbReference type="Rhea" id="RHEA:15197"/>
        <dbReference type="Rhea" id="RHEA-COMP:12418"/>
        <dbReference type="Rhea" id="RHEA-COMP:12419"/>
        <dbReference type="ChEBI" id="CHEBI:15378"/>
        <dbReference type="ChEBI" id="CHEBI:57856"/>
        <dbReference type="ChEBI" id="CHEBI:59789"/>
        <dbReference type="ChEBI" id="CHEBI:90615"/>
        <dbReference type="ChEBI" id="CHEBI:90616"/>
        <dbReference type="EC" id="2.1.1.72"/>
    </reaction>
</comment>
<proteinExistence type="predicted"/>
<evidence type="ECO:0000313" key="7">
    <source>
        <dbReference type="EMBL" id="SHH05153.1"/>
    </source>
</evidence>